<proteinExistence type="predicted"/>
<accession>A0AC60VYC1</accession>
<comment type="caution">
    <text evidence="1">The sequence shown here is derived from an EMBL/GenBank/DDBJ whole genome shotgun (WGS) entry which is preliminary data.</text>
</comment>
<protein>
    <submittedName>
        <fullName evidence="1">Uncharacterized protein</fullName>
    </submittedName>
</protein>
<dbReference type="Proteomes" id="UP000559653">
    <property type="component" value="Unassembled WGS sequence"/>
</dbReference>
<sequence length="170" mass="19831">MEIEEAIASSADNQEQLVLALREKLRDFGLTKNESKIYVYLSKSGPQKAIEISRNENIPRTETYHLLSNLELKGIVVPSVQKPTRFSAVEIDKAIESIITNQQKRIEELKNLKNDMVELWRSFENIRKYSKTEISKFETAMRKYSKSEKLRKNFKASIKKMKQKSDMLDN</sequence>
<reference evidence="1 2" key="1">
    <citation type="journal article" date="2020" name="Appl. Environ. Microbiol.">
        <title>Genomic Characteristics of a Novel Species of Ammonia-Oxidizing Archaea from the Jiulong River Estuary.</title>
        <authorList>
            <person name="Zou D."/>
            <person name="Wan R."/>
            <person name="Han L."/>
            <person name="Xu M.N."/>
            <person name="Liu Y."/>
            <person name="Liu H."/>
            <person name="Kao S.J."/>
            <person name="Li M."/>
        </authorList>
    </citation>
    <scope>NUCLEOTIDE SEQUENCE [LARGE SCALE GENOMIC DNA]</scope>
    <source>
        <strain evidence="1">W1bin1</strain>
    </source>
</reference>
<organism evidence="1 2">
    <name type="scientific">Candidatus Nitrosomaritimum aestuariumsis</name>
    <dbReference type="NCBI Taxonomy" id="3342354"/>
    <lineage>
        <taxon>Archaea</taxon>
        <taxon>Nitrososphaerota</taxon>
        <taxon>Nitrososphaeria</taxon>
        <taxon>Nitrosopumilales</taxon>
        <taxon>Nitrosopumilaceae</taxon>
        <taxon>Candidatus Nitrosomaritimum</taxon>
    </lineage>
</organism>
<name>A0AC60VYC1_9ARCH</name>
<dbReference type="EMBL" id="JACEMZ010000027">
    <property type="protein sequence ID" value="MBA4452514.1"/>
    <property type="molecule type" value="Genomic_DNA"/>
</dbReference>
<evidence type="ECO:0000313" key="2">
    <source>
        <dbReference type="Proteomes" id="UP000559653"/>
    </source>
</evidence>
<gene>
    <name evidence="1" type="ORF">H2B03_04995</name>
</gene>
<evidence type="ECO:0000313" key="1">
    <source>
        <dbReference type="EMBL" id="MBA4452514.1"/>
    </source>
</evidence>